<dbReference type="InParanoid" id="G4Q3Z5"/>
<organism evidence="3 4">
    <name type="scientific">Acidaminococcus intestini (strain RyC-MR95)</name>
    <dbReference type="NCBI Taxonomy" id="568816"/>
    <lineage>
        <taxon>Bacteria</taxon>
        <taxon>Bacillati</taxon>
        <taxon>Bacillota</taxon>
        <taxon>Negativicutes</taxon>
        <taxon>Acidaminococcales</taxon>
        <taxon>Acidaminococcaceae</taxon>
        <taxon>Acidaminococcus</taxon>
    </lineage>
</organism>
<protein>
    <recommendedName>
        <fullName evidence="5">DUF927 domain-containing protein</fullName>
    </recommendedName>
</protein>
<evidence type="ECO:0000313" key="3">
    <source>
        <dbReference type="EMBL" id="AEQ23061.1"/>
    </source>
</evidence>
<evidence type="ECO:0000313" key="4">
    <source>
        <dbReference type="Proteomes" id="UP000007093"/>
    </source>
</evidence>
<dbReference type="InterPro" id="IPR040538">
    <property type="entry name" value="Cch_HTH"/>
</dbReference>
<feature type="domain" description="DUF927" evidence="1">
    <location>
        <begin position="347"/>
        <end position="614"/>
    </location>
</feature>
<accession>G4Q3Z5</accession>
<dbReference type="InterPro" id="IPR009270">
    <property type="entry name" value="DUF927"/>
</dbReference>
<dbReference type="STRING" id="568816.Acin_1851"/>
<evidence type="ECO:0000259" key="1">
    <source>
        <dbReference type="Pfam" id="PF06048"/>
    </source>
</evidence>
<dbReference type="InterPro" id="IPR034154">
    <property type="entry name" value="TOPRIM_DnaG/twinkle"/>
</dbReference>
<evidence type="ECO:0008006" key="5">
    <source>
        <dbReference type="Google" id="ProtNLM"/>
    </source>
</evidence>
<dbReference type="Pfam" id="PF18662">
    <property type="entry name" value="HTH_56"/>
    <property type="match status" value="1"/>
</dbReference>
<dbReference type="CDD" id="cd01029">
    <property type="entry name" value="TOPRIM_primases"/>
    <property type="match status" value="1"/>
</dbReference>
<gene>
    <name evidence="3" type="ordered locus">Acin_1851</name>
</gene>
<dbReference type="Pfam" id="PF06048">
    <property type="entry name" value="DUF927"/>
    <property type="match status" value="1"/>
</dbReference>
<dbReference type="Gene3D" id="3.40.1360.10">
    <property type="match status" value="1"/>
</dbReference>
<dbReference type="AlphaFoldDB" id="G4Q3Z5"/>
<dbReference type="Proteomes" id="UP000007093">
    <property type="component" value="Chromosome"/>
</dbReference>
<dbReference type="KEGG" id="ain:Acin_1851"/>
<feature type="domain" description="Cch helix turn helix" evidence="2">
    <location>
        <begin position="752"/>
        <end position="847"/>
    </location>
</feature>
<dbReference type="EMBL" id="CP003058">
    <property type="protein sequence ID" value="AEQ23061.1"/>
    <property type="molecule type" value="Genomic_DNA"/>
</dbReference>
<dbReference type="PATRIC" id="fig|568816.4.peg.1799"/>
<sequence length="855" mass="94677">MELEDFLQKLSGVRRKGNQYVADCPVCGKAGHLYIKDDGVLLAFCQHCKSRLPAILRAVGGNIGSRSEPVPIPIPKKKRTLVEFITYEYRNPDGSLAYYKDRKKYDDGHKEFYFHYTDGTGQTVNRKPDGCNNLYRLDDLAKANAAETLYIVEGEKCVDAMARQGFLATSTNTGAQKDLKLSDMDRKAIDKFPNKVMIPDNDKPGDEYGKAWEALGAVLLELPTIWEGCPPKGDVADYFEAGGNPDAIRNYKPLPKPAEVFTREWADGLDSYSIISDEVLDSIIKSEDRVRAESLATIRAKELKCTTEFKRCLKKRAQVLAQRNASSENMTRFTDAPLTLNCGEYVADDNGVRRLTYTTQGDPKTAFASAQPVLPVEVLQNVEERTQKIRLAFKTGGAWRSVLTARSTISNANRIIELADYGLAVSSDTNKELVKYLATCLNLNPGALPPTESTSHLGWNDGDFVPYSGELKLDTEQDFKRTVDAIREEGTLDEWIQTVRPLMANLYLRLTVAASLASPLIEKVGALPFVLHLWGGTGAGKTVGMMVAASVWGNPAPGHLVRTLNTTDNAIMAMAWVLHSFPFFGDELQTLKTQGVTYDQLIMRVTEGIDRSRMKSGDAMQSLKTWANAFIFTGEEPCTMSHSGGGVKNRVIEIECMTPVVADGNAVVAAVRQQYGTLGPAYIKALQDINVRQVYNGFFKELLKLDTTEKQAMAMALMLTADAILQWRFMPDLAPLSIDEVKPLVKSKKEIDVAERAYSVVMDWIGEHANAFANSADETHAGDIYGKTGAGFVAVIKSVLEREMESMGFSFTAVKRKWAEQGRIEKNNQGRYFFSDSIGGLRATTVRFIKKMENG</sequence>
<reference evidence="3 4" key="1">
    <citation type="journal article" date="2011" name="J. Bacteriol.">
        <title>Complete genome sequence of Acidaminococcus intestini RYC-MR95, a Gram-negative bacterium from the phylum Firmicutes.</title>
        <authorList>
            <person name="D'Auria G."/>
            <person name="Galan J.C."/>
            <person name="Rodriguez-Alcayna M."/>
            <person name="Moya A."/>
            <person name="Baquero F."/>
            <person name="Latorre A."/>
        </authorList>
    </citation>
    <scope>NUCLEOTIDE SEQUENCE [LARGE SCALE GENOMIC DNA]</scope>
    <source>
        <strain evidence="3 4">RyC-MR95</strain>
    </source>
</reference>
<name>G4Q3Z5_ACIIR</name>
<keyword evidence="4" id="KW-1185">Reference proteome</keyword>
<dbReference type="HOGENOM" id="CLU_333913_0_0_9"/>
<dbReference type="eggNOG" id="COG5519">
    <property type="taxonomic scope" value="Bacteria"/>
</dbReference>
<proteinExistence type="predicted"/>
<evidence type="ECO:0000259" key="2">
    <source>
        <dbReference type="Pfam" id="PF18662"/>
    </source>
</evidence>